<comment type="caution">
    <text evidence="1">The sequence shown here is derived from an EMBL/GenBank/DDBJ whole genome shotgun (WGS) entry which is preliminary data.</text>
</comment>
<sequence>MPRSATLKPTLLTTKEAAIYLSLKPGTLEKMRLYDEDGPAFVTLCCSAVRYRPCDLDAYAASRVDRSISARQKRLRQQRVED</sequence>
<gene>
    <name evidence="1" type="ORF">M9978_17535</name>
</gene>
<evidence type="ECO:0000313" key="1">
    <source>
        <dbReference type="EMBL" id="MCP3732226.1"/>
    </source>
</evidence>
<reference evidence="1" key="1">
    <citation type="submission" date="2022-05" db="EMBL/GenBank/DDBJ databases">
        <title>Sphingomonas sp. strain MG17 Genome sequencing and assembly.</title>
        <authorList>
            <person name="Kim I."/>
        </authorList>
    </citation>
    <scope>NUCLEOTIDE SEQUENCE</scope>
    <source>
        <strain evidence="1">MG17</strain>
    </source>
</reference>
<dbReference type="RefSeq" id="WP_254295486.1">
    <property type="nucleotide sequence ID" value="NZ_JAMLDX010000016.1"/>
</dbReference>
<dbReference type="EMBL" id="JAMLDX010000016">
    <property type="protein sequence ID" value="MCP3732226.1"/>
    <property type="molecule type" value="Genomic_DNA"/>
</dbReference>
<accession>A0A9X2HJ89</accession>
<name>A0A9X2HJ89_9SPHN</name>
<evidence type="ECO:0000313" key="2">
    <source>
        <dbReference type="Proteomes" id="UP001139451"/>
    </source>
</evidence>
<keyword evidence="2" id="KW-1185">Reference proteome</keyword>
<dbReference type="AlphaFoldDB" id="A0A9X2HJ89"/>
<proteinExistence type="predicted"/>
<evidence type="ECO:0008006" key="3">
    <source>
        <dbReference type="Google" id="ProtNLM"/>
    </source>
</evidence>
<protein>
    <recommendedName>
        <fullName evidence="3">Helix-turn-helix domain-containing protein</fullName>
    </recommendedName>
</protein>
<dbReference type="Proteomes" id="UP001139451">
    <property type="component" value="Unassembled WGS sequence"/>
</dbReference>
<organism evidence="1 2">
    <name type="scientific">Sphingomonas tagetis</name>
    <dbReference type="NCBI Taxonomy" id="2949092"/>
    <lineage>
        <taxon>Bacteria</taxon>
        <taxon>Pseudomonadati</taxon>
        <taxon>Pseudomonadota</taxon>
        <taxon>Alphaproteobacteria</taxon>
        <taxon>Sphingomonadales</taxon>
        <taxon>Sphingomonadaceae</taxon>
        <taxon>Sphingomonas</taxon>
    </lineage>
</organism>